<dbReference type="RefSeq" id="WP_212219970.1">
    <property type="nucleotide sequence ID" value="NZ_JAGUCO010000035.1"/>
</dbReference>
<evidence type="ECO:0000256" key="2">
    <source>
        <dbReference type="RuleBase" id="RU003875"/>
    </source>
</evidence>
<dbReference type="Gene3D" id="1.20.1260.10">
    <property type="match status" value="1"/>
</dbReference>
<evidence type="ECO:0000313" key="5">
    <source>
        <dbReference type="Proteomes" id="UP000708576"/>
    </source>
</evidence>
<keyword evidence="5" id="KW-1185">Reference proteome</keyword>
<organism evidence="4 5">
    <name type="scientific">Carboxylicivirga linearis</name>
    <dbReference type="NCBI Taxonomy" id="1628157"/>
    <lineage>
        <taxon>Bacteria</taxon>
        <taxon>Pseudomonadati</taxon>
        <taxon>Bacteroidota</taxon>
        <taxon>Bacteroidia</taxon>
        <taxon>Marinilabiliales</taxon>
        <taxon>Marinilabiliaceae</taxon>
        <taxon>Carboxylicivirga</taxon>
    </lineage>
</organism>
<sequence>MKTMNELLGLKNEQSINLSNQLNGLLANYQLYYQNLRGFHWNVKGDKFFELHTKFEELYDDAVLKIDEIAERILTLGGTPLHTFNDYIENSEITQQKDVSNGVDCMQNTLENLATIVRLEKAILPAAQDAEDEGTLTLLTDYISQQEKVLWMLQSWLSRS</sequence>
<proteinExistence type="inferred from homology"/>
<dbReference type="InterPro" id="IPR009078">
    <property type="entry name" value="Ferritin-like_SF"/>
</dbReference>
<feature type="domain" description="Ferritin/DPS" evidence="3">
    <location>
        <begin position="20"/>
        <end position="158"/>
    </location>
</feature>
<dbReference type="Pfam" id="PF00210">
    <property type="entry name" value="Ferritin"/>
    <property type="match status" value="1"/>
</dbReference>
<comment type="caution">
    <text evidence="4">The sequence shown here is derived from an EMBL/GenBank/DDBJ whole genome shotgun (WGS) entry which is preliminary data.</text>
</comment>
<dbReference type="PANTHER" id="PTHR42932:SF1">
    <property type="entry name" value="GENERAL STRESS PROTEIN 20U"/>
    <property type="match status" value="1"/>
</dbReference>
<evidence type="ECO:0000313" key="4">
    <source>
        <dbReference type="EMBL" id="MBS2101008.1"/>
    </source>
</evidence>
<dbReference type="InterPro" id="IPR008331">
    <property type="entry name" value="Ferritin_DPS_dom"/>
</dbReference>
<dbReference type="EMBL" id="JAGUCO010000035">
    <property type="protein sequence ID" value="MBS2101008.1"/>
    <property type="molecule type" value="Genomic_DNA"/>
</dbReference>
<dbReference type="InterPro" id="IPR012347">
    <property type="entry name" value="Ferritin-like"/>
</dbReference>
<dbReference type="PANTHER" id="PTHR42932">
    <property type="entry name" value="GENERAL STRESS PROTEIN 20U"/>
    <property type="match status" value="1"/>
</dbReference>
<dbReference type="InterPro" id="IPR002177">
    <property type="entry name" value="DPS_DNA-bd"/>
</dbReference>
<comment type="similarity">
    <text evidence="1 2">Belongs to the Dps family.</text>
</comment>
<name>A0ABS5K1K4_9BACT</name>
<evidence type="ECO:0000259" key="3">
    <source>
        <dbReference type="Pfam" id="PF00210"/>
    </source>
</evidence>
<protein>
    <submittedName>
        <fullName evidence="4">DNA starvation/stationary phase protection protein</fullName>
    </submittedName>
</protein>
<dbReference type="PROSITE" id="PS00819">
    <property type="entry name" value="DPS_2"/>
    <property type="match status" value="1"/>
</dbReference>
<accession>A0ABS5K1K4</accession>
<dbReference type="Proteomes" id="UP000708576">
    <property type="component" value="Unassembled WGS sequence"/>
</dbReference>
<dbReference type="PIRSF" id="PIRSF005900">
    <property type="entry name" value="Dps"/>
    <property type="match status" value="1"/>
</dbReference>
<dbReference type="CDD" id="cd01043">
    <property type="entry name" value="DPS"/>
    <property type="match status" value="1"/>
</dbReference>
<dbReference type="PROSITE" id="PS00818">
    <property type="entry name" value="DPS_1"/>
    <property type="match status" value="1"/>
</dbReference>
<gene>
    <name evidence="4" type="ORF">KEM10_22175</name>
</gene>
<reference evidence="4 5" key="1">
    <citation type="journal article" date="2015" name="Int. J. Syst. Evol. Microbiol.">
        <title>Carboxylicivirga linearis sp. nov., isolated from a sea cucumber culture pond.</title>
        <authorList>
            <person name="Wang F.Q."/>
            <person name="Zhou Y.X."/>
            <person name="Lin X.Z."/>
            <person name="Chen G.J."/>
            <person name="Du Z.J."/>
        </authorList>
    </citation>
    <scope>NUCLEOTIDE SEQUENCE [LARGE SCALE GENOMIC DNA]</scope>
    <source>
        <strain evidence="4 5">FB218</strain>
    </source>
</reference>
<dbReference type="PRINTS" id="PR01346">
    <property type="entry name" value="HELNAPAPROT"/>
</dbReference>
<dbReference type="InterPro" id="IPR023188">
    <property type="entry name" value="DPS_DNA-bd_CS"/>
</dbReference>
<evidence type="ECO:0000256" key="1">
    <source>
        <dbReference type="ARBA" id="ARBA00009497"/>
    </source>
</evidence>
<dbReference type="SUPFAM" id="SSF47240">
    <property type="entry name" value="Ferritin-like"/>
    <property type="match status" value="1"/>
</dbReference>